<dbReference type="Gene3D" id="3.30.565.10">
    <property type="entry name" value="Histidine kinase-like ATPase, C-terminal domain"/>
    <property type="match status" value="1"/>
</dbReference>
<dbReference type="PANTHER" id="PTHR32387:SF0">
    <property type="entry name" value="PROTEIN NO VEIN"/>
    <property type="match status" value="1"/>
</dbReference>
<dbReference type="Pfam" id="PF25794">
    <property type="entry name" value="SACS"/>
    <property type="match status" value="1"/>
</dbReference>
<sequence>MSIDDDTITALSRRRIELARQAGSDWRFSESLKELSEEMAQEYAGRTLVELVQNGHDALGPGGRGRIAVLLDLESPGPEGDLDHRGTLYVANDGDGFTEADFRRIIEFGLSGKGPGEGIGNKGLGFRSVLQLTDWPEIHSRSGADSAGFDGFCFRFATPDDVRALVADPEAASWVIDKVSPLALPVPAATADPVVEDFAARGFSTVVRLPLRTRNAVGAAFAQVAELVRAEAPLLLFLDRITALTVETRGSAGRTGRHVLTRSERPPAWATAEVGGRLTEVDLGEAGRYLLARGSVAADALRDAIERSVSGNEIHKKWRDWRGDAWVGIALPLDRDLDTGVLYTFLPMGAEAPAPFPGHAHAPFFTRMARLHLNDSVALNDFLLDELAALCLDTARRLRAHAPRALAVRLVPDAVCWTRLDRIDAAAHGALADEAVVPLAGPGEDGWGCLRESFAWPDDGAPWKVMTATALAACGAPVVDPAVGAARQDRIDVLHRELLGGRRMRAGARVKADWAERLAARLRPGTSSPVGTEWADFYDDLAQAFRWEGAAELRGRAVVLDHNGELHATLGGESGAGRRQESVFFAPEGPGTDPAARVPSDLRALRRRLVFTHPAIAWRPPGRGFFEGNRLIRRYQPDRVLDALRELLAQRPSSALCRDALVFVHRLYPHLGQPQRGRLAGIGFQVPLPGGGWAKAADCLMSPRWGTEGARLLADFLDSGGDTVPELAALRRRWISPPEDWPVRVPDPAPWREFLLSVGVRDGLPLDEVTLPAAEGRNLAPGRLAHRFPLTPAVARGWACDVRRRWSSGEHPQTPYAFDRAVPHLPGIEAVAGLDAASRRRFADLILHGLRTWPQHALTVGVRRPSPRHQRNPDPHTWPTPVSSALRHLPWLPVEDGAEGGLSFVAPGRAWYGDDSELPPFVPQLPLPVRRMLGEKRTLERLRRLGLRAWDDPGDAAAAVRDLGVLLADGQVPARFAVRFKRHYRQAWQHTAASGAWPWADDEPVRLAVTQSNALVAHALADEEAGARGEGPGEPDADTVYVVDEAAPLKESLIELAGHPVLVTAPEHGKEVARLLTLHGVPLRRLSGTEFQVRARDGRPITPAADRPLLTDGREWLVVLVALVLELKSGAFTRRGEQRVRGLLDLLHLVRVARTEEVDILVAGSPVTPPPTARALALPHPEHPTVVVWAGDDGRCELQACAPALAQLLGGPALHDALELALMKVRQRLGTPPAELVDVDDRTLAFALDTTEQKVAEVRRGLTGELATLVRRLRPVLVCAAGPARAAEVDGALRGARCEEALLDVVDRYRTAVPATAADLLARAREHRSLADLRDALGLDFTAFNAALEAIGPPYRPLAHPELHERALDEFVRAHADAILDRLREHYAPLAAGGADVSGYAVARHFERLTPDPAWLPLFRVPPPEVMRGHVGAWLRAQGAEEDGWDGPPDPALTPVAELRAANAAGLDALVPRLVPLVRAWCRVHGAPVPAAWQQAPLMRAKDGLDRSGLADLSLLTDEQLLRAVFRELGRPPGMPLAADAAKLGLSPADLAAGASRRPGGSAAPTPTITIGGTELPVGREQLARIAEVAHRSVDEALLAQPGTARLTPMAPAPPARGARPAGSGTGGAGVPRPTDAQREAIGLVGEVVAGAWLRRRHRVVHWRSRHAALLGSPAEAAAASDSHGCDFEVPWRNTSLFYEVKALSGAWTGSPGELEYEFELGASEHRAATAHAATTRYRVLLVTSALDPASRRLFELPNPLSPRGRDYFRIVGHGLRLRCAPGR</sequence>
<accession>A0A1H5DZF3</accession>
<reference evidence="3 4" key="1">
    <citation type="submission" date="2016-10" db="EMBL/GenBank/DDBJ databases">
        <authorList>
            <person name="de Groot N.N."/>
        </authorList>
    </citation>
    <scope>NUCLEOTIDE SEQUENCE [LARGE SCALE GENOMIC DNA]</scope>
    <source>
        <strain evidence="3 4">DSM 40306</strain>
    </source>
</reference>
<dbReference type="STRING" id="67331.SAMN04490357_6025"/>
<protein>
    <recommendedName>
        <fullName evidence="2">Sacsin/Nov domain-containing protein</fullName>
    </recommendedName>
</protein>
<dbReference type="GeneID" id="95515083"/>
<dbReference type="NCBIfam" id="NF047352">
    <property type="entry name" value="P_loop_sacsin"/>
    <property type="match status" value="1"/>
</dbReference>
<dbReference type="RefSeq" id="WP_074993948.1">
    <property type="nucleotide sequence ID" value="NZ_FNTD01000004.1"/>
</dbReference>
<proteinExistence type="predicted"/>
<evidence type="ECO:0000259" key="2">
    <source>
        <dbReference type="Pfam" id="PF25794"/>
    </source>
</evidence>
<evidence type="ECO:0000256" key="1">
    <source>
        <dbReference type="SAM" id="MobiDB-lite"/>
    </source>
</evidence>
<dbReference type="InterPro" id="IPR052957">
    <property type="entry name" value="Auxin_embryo_med"/>
</dbReference>
<dbReference type="Proteomes" id="UP000182375">
    <property type="component" value="Unassembled WGS sequence"/>
</dbReference>
<dbReference type="PANTHER" id="PTHR32387">
    <property type="entry name" value="WU:FJ29H11"/>
    <property type="match status" value="1"/>
</dbReference>
<dbReference type="SUPFAM" id="SSF55874">
    <property type="entry name" value="ATPase domain of HSP90 chaperone/DNA topoisomerase II/histidine kinase"/>
    <property type="match status" value="1"/>
</dbReference>
<feature type="compositionally biased region" description="Low complexity" evidence="1">
    <location>
        <begin position="1552"/>
        <end position="1565"/>
    </location>
</feature>
<dbReference type="InterPro" id="IPR036890">
    <property type="entry name" value="HATPase_C_sf"/>
</dbReference>
<feature type="region of interest" description="Disordered" evidence="1">
    <location>
        <begin position="1606"/>
        <end position="1635"/>
    </location>
</feature>
<organism evidence="3 4">
    <name type="scientific">Streptomyces misionensis</name>
    <dbReference type="NCBI Taxonomy" id="67331"/>
    <lineage>
        <taxon>Bacteria</taxon>
        <taxon>Bacillati</taxon>
        <taxon>Actinomycetota</taxon>
        <taxon>Actinomycetes</taxon>
        <taxon>Kitasatosporales</taxon>
        <taxon>Streptomycetaceae</taxon>
        <taxon>Streptomyces</taxon>
    </lineage>
</organism>
<dbReference type="InterPro" id="IPR058210">
    <property type="entry name" value="SACS/Nov_dom"/>
</dbReference>
<evidence type="ECO:0000313" key="3">
    <source>
        <dbReference type="EMBL" id="SED84144.1"/>
    </source>
</evidence>
<feature type="domain" description="Sacsin/Nov" evidence="2">
    <location>
        <begin position="40"/>
        <end position="155"/>
    </location>
</feature>
<evidence type="ECO:0000313" key="4">
    <source>
        <dbReference type="Proteomes" id="UP000182375"/>
    </source>
</evidence>
<gene>
    <name evidence="3" type="ORF">SAMN04490357_6025</name>
</gene>
<dbReference type="EMBL" id="FNTD01000004">
    <property type="protein sequence ID" value="SED84144.1"/>
    <property type="molecule type" value="Genomic_DNA"/>
</dbReference>
<feature type="region of interest" description="Disordered" evidence="1">
    <location>
        <begin position="1552"/>
        <end position="1574"/>
    </location>
</feature>
<name>A0A1H5DZF3_9ACTN</name>